<evidence type="ECO:0000256" key="1">
    <source>
        <dbReference type="ARBA" id="ARBA00022603"/>
    </source>
</evidence>
<organism evidence="3 4">
    <name type="scientific">Bosea lathyri</name>
    <dbReference type="NCBI Taxonomy" id="1036778"/>
    <lineage>
        <taxon>Bacteria</taxon>
        <taxon>Pseudomonadati</taxon>
        <taxon>Pseudomonadota</taxon>
        <taxon>Alphaproteobacteria</taxon>
        <taxon>Hyphomicrobiales</taxon>
        <taxon>Boseaceae</taxon>
        <taxon>Bosea</taxon>
    </lineage>
</organism>
<accession>A0A1H5ZD10</accession>
<dbReference type="InterPro" id="IPR029063">
    <property type="entry name" value="SAM-dependent_MTases_sf"/>
</dbReference>
<sequence>MSAPGIDAPGTPVLALDRRGFILEHTRLLPVPHAPEISLHVAQEATELWQKTEDELAIIGLPPPFWAFAWAGGQALARYLLDAPGTVSGQRVLDFASGSGLVAIAAAKVGAASVEACDIDAFAAEAIAINAAANGVSIAVRLDDIVGRDEGWDVICAGDVCYERSMAERVIAWLSGLSRRGALVLIGDPGRSYLPKDRLDAMASYAVPVTRSLEDAEIKNSTVWRLRV</sequence>
<dbReference type="PANTHER" id="PTHR43648:SF1">
    <property type="entry name" value="ELECTRON TRANSFER FLAVOPROTEIN BETA SUBUNIT LYSINE METHYLTRANSFERASE"/>
    <property type="match status" value="1"/>
</dbReference>
<dbReference type="AlphaFoldDB" id="A0A1H5ZD10"/>
<dbReference type="Proteomes" id="UP000236743">
    <property type="component" value="Unassembled WGS sequence"/>
</dbReference>
<keyword evidence="1" id="KW-0489">Methyltransferase</keyword>
<gene>
    <name evidence="3" type="ORF">SAMN04488115_104337</name>
</gene>
<reference evidence="3 4" key="1">
    <citation type="submission" date="2016-10" db="EMBL/GenBank/DDBJ databases">
        <authorList>
            <person name="de Groot N.N."/>
        </authorList>
    </citation>
    <scope>NUCLEOTIDE SEQUENCE [LARGE SCALE GENOMIC DNA]</scope>
    <source>
        <strain evidence="3 4">DSM 26656</strain>
    </source>
</reference>
<dbReference type="PANTHER" id="PTHR43648">
    <property type="entry name" value="ELECTRON TRANSFER FLAVOPROTEIN BETA SUBUNIT LYSINE METHYLTRANSFERASE"/>
    <property type="match status" value="1"/>
</dbReference>
<dbReference type="InterPro" id="IPR050078">
    <property type="entry name" value="Ribosomal_L11_MeTrfase_PrmA"/>
</dbReference>
<dbReference type="Pfam" id="PF06325">
    <property type="entry name" value="PrmA"/>
    <property type="match status" value="1"/>
</dbReference>
<keyword evidence="4" id="KW-1185">Reference proteome</keyword>
<dbReference type="SUPFAM" id="SSF53335">
    <property type="entry name" value="S-adenosyl-L-methionine-dependent methyltransferases"/>
    <property type="match status" value="1"/>
</dbReference>
<name>A0A1H5ZD10_9HYPH</name>
<keyword evidence="2" id="KW-0808">Transferase</keyword>
<evidence type="ECO:0000313" key="4">
    <source>
        <dbReference type="Proteomes" id="UP000236743"/>
    </source>
</evidence>
<dbReference type="GO" id="GO:0016279">
    <property type="term" value="F:protein-lysine N-methyltransferase activity"/>
    <property type="evidence" value="ECO:0007669"/>
    <property type="project" value="TreeGrafter"/>
</dbReference>
<proteinExistence type="predicted"/>
<dbReference type="EMBL" id="FNUY01000004">
    <property type="protein sequence ID" value="SEG33236.1"/>
    <property type="molecule type" value="Genomic_DNA"/>
</dbReference>
<evidence type="ECO:0000256" key="2">
    <source>
        <dbReference type="ARBA" id="ARBA00022679"/>
    </source>
</evidence>
<evidence type="ECO:0000313" key="3">
    <source>
        <dbReference type="EMBL" id="SEG33236.1"/>
    </source>
</evidence>
<dbReference type="GO" id="GO:0032259">
    <property type="term" value="P:methylation"/>
    <property type="evidence" value="ECO:0007669"/>
    <property type="project" value="UniProtKB-KW"/>
</dbReference>
<dbReference type="OrthoDB" id="9794615at2"/>
<protein>
    <submittedName>
        <fullName evidence="3">Predicted nicotinamide N-methyase</fullName>
    </submittedName>
</protein>
<dbReference type="RefSeq" id="WP_103872762.1">
    <property type="nucleotide sequence ID" value="NZ_FNUY01000004.1"/>
</dbReference>
<dbReference type="Gene3D" id="3.40.50.150">
    <property type="entry name" value="Vaccinia Virus protein VP39"/>
    <property type="match status" value="1"/>
</dbReference>